<dbReference type="EMBL" id="KL514833">
    <property type="protein sequence ID" value="KFO87630.1"/>
    <property type="molecule type" value="Genomic_DNA"/>
</dbReference>
<evidence type="ECO:0000313" key="3">
    <source>
        <dbReference type="Proteomes" id="UP000054064"/>
    </source>
</evidence>
<feature type="non-terminal residue" evidence="2">
    <location>
        <position position="1"/>
    </location>
</feature>
<evidence type="ECO:0000313" key="2">
    <source>
        <dbReference type="EMBL" id="KFO87630.1"/>
    </source>
</evidence>
<sequence>SLERPWQALQFLLRKSVPEYGKVFEEVSEDKMKPGDIVLFRMTNSIGKLRSSFKHAAVYCGDGEVIHFQNRRKSKKGKVSKEGFTAMKDERGKCQVYRKIDGINLETFRSKVRAVMNGKAKYDLCQNNCIHFALYLLDMAEFYF</sequence>
<dbReference type="SUPFAM" id="SSF54001">
    <property type="entry name" value="Cysteine proteinases"/>
    <property type="match status" value="1"/>
</dbReference>
<protein>
    <recommendedName>
        <fullName evidence="1">LRAT domain-containing protein</fullName>
    </recommendedName>
</protein>
<gene>
    <name evidence="2" type="ORF">N320_04808</name>
</gene>
<feature type="domain" description="LRAT" evidence="1">
    <location>
        <begin position="45"/>
        <end position="144"/>
    </location>
</feature>
<dbReference type="InterPro" id="IPR038765">
    <property type="entry name" value="Papain-like_cys_pep_sf"/>
</dbReference>
<dbReference type="Proteomes" id="UP000054064">
    <property type="component" value="Unassembled WGS sequence"/>
</dbReference>
<evidence type="ECO:0000259" key="1">
    <source>
        <dbReference type="PROSITE" id="PS51934"/>
    </source>
</evidence>
<dbReference type="InterPro" id="IPR007053">
    <property type="entry name" value="LRAT_dom"/>
</dbReference>
<accession>A0A091GYY5</accession>
<keyword evidence="3" id="KW-1185">Reference proteome</keyword>
<proteinExistence type="predicted"/>
<dbReference type="Gene3D" id="3.90.1720.10">
    <property type="entry name" value="endopeptidase domain like (from Nostoc punctiforme)"/>
    <property type="match status" value="1"/>
</dbReference>
<dbReference type="AlphaFoldDB" id="A0A091GYY5"/>
<reference evidence="2 3" key="1">
    <citation type="submission" date="2014-04" db="EMBL/GenBank/DDBJ databases">
        <title>Genome evolution of avian class.</title>
        <authorList>
            <person name="Zhang G."/>
            <person name="Li C."/>
        </authorList>
    </citation>
    <scope>NUCLEOTIDE SEQUENCE [LARGE SCALE GENOMIC DNA]</scope>
    <source>
        <strain evidence="2">BGI_N320</strain>
    </source>
</reference>
<feature type="non-terminal residue" evidence="2">
    <location>
        <position position="144"/>
    </location>
</feature>
<dbReference type="Pfam" id="PF04970">
    <property type="entry name" value="LRAT"/>
    <property type="match status" value="1"/>
</dbReference>
<dbReference type="PROSITE" id="PS51934">
    <property type="entry name" value="LRAT"/>
    <property type="match status" value="1"/>
</dbReference>
<organism evidence="2 3">
    <name type="scientific">Buceros rhinoceros silvestris</name>
    <dbReference type="NCBI Taxonomy" id="175836"/>
    <lineage>
        <taxon>Eukaryota</taxon>
        <taxon>Metazoa</taxon>
        <taxon>Chordata</taxon>
        <taxon>Craniata</taxon>
        <taxon>Vertebrata</taxon>
        <taxon>Euteleostomi</taxon>
        <taxon>Archelosauria</taxon>
        <taxon>Archosauria</taxon>
        <taxon>Dinosauria</taxon>
        <taxon>Saurischia</taxon>
        <taxon>Theropoda</taxon>
        <taxon>Coelurosauria</taxon>
        <taxon>Aves</taxon>
        <taxon>Neognathae</taxon>
        <taxon>Neoaves</taxon>
        <taxon>Telluraves</taxon>
        <taxon>Coraciimorphae</taxon>
        <taxon>Bucerotiformes</taxon>
        <taxon>Bucerotidae</taxon>
        <taxon>Buceros</taxon>
    </lineage>
</organism>
<name>A0A091GYY5_BUCRH</name>